<gene>
    <name evidence="2" type="ORF">B0H16DRAFT_1477349</name>
</gene>
<feature type="region of interest" description="Disordered" evidence="1">
    <location>
        <begin position="46"/>
        <end position="81"/>
    </location>
</feature>
<evidence type="ECO:0000313" key="3">
    <source>
        <dbReference type="Proteomes" id="UP001215598"/>
    </source>
</evidence>
<protein>
    <submittedName>
        <fullName evidence="2">Uncharacterized protein</fullName>
    </submittedName>
</protein>
<feature type="compositionally biased region" description="Basic and acidic residues" evidence="1">
    <location>
        <begin position="71"/>
        <end position="81"/>
    </location>
</feature>
<dbReference type="Proteomes" id="UP001215598">
    <property type="component" value="Unassembled WGS sequence"/>
</dbReference>
<evidence type="ECO:0000256" key="1">
    <source>
        <dbReference type="SAM" id="MobiDB-lite"/>
    </source>
</evidence>
<feature type="compositionally biased region" description="Basic and acidic residues" evidence="1">
    <location>
        <begin position="244"/>
        <end position="255"/>
    </location>
</feature>
<evidence type="ECO:0000313" key="2">
    <source>
        <dbReference type="EMBL" id="KAJ7715455.1"/>
    </source>
</evidence>
<feature type="region of interest" description="Disordered" evidence="1">
    <location>
        <begin position="108"/>
        <end position="131"/>
    </location>
</feature>
<feature type="compositionally biased region" description="Polar residues" evidence="1">
    <location>
        <begin position="228"/>
        <end position="237"/>
    </location>
</feature>
<name>A0AAD7H937_9AGAR</name>
<reference evidence="2" key="1">
    <citation type="submission" date="2023-03" db="EMBL/GenBank/DDBJ databases">
        <title>Massive genome expansion in bonnet fungi (Mycena s.s.) driven by repeated elements and novel gene families across ecological guilds.</title>
        <authorList>
            <consortium name="Lawrence Berkeley National Laboratory"/>
            <person name="Harder C.B."/>
            <person name="Miyauchi S."/>
            <person name="Viragh M."/>
            <person name="Kuo A."/>
            <person name="Thoen E."/>
            <person name="Andreopoulos B."/>
            <person name="Lu D."/>
            <person name="Skrede I."/>
            <person name="Drula E."/>
            <person name="Henrissat B."/>
            <person name="Morin E."/>
            <person name="Kohler A."/>
            <person name="Barry K."/>
            <person name="LaButti K."/>
            <person name="Morin E."/>
            <person name="Salamov A."/>
            <person name="Lipzen A."/>
            <person name="Mereny Z."/>
            <person name="Hegedus B."/>
            <person name="Baldrian P."/>
            <person name="Stursova M."/>
            <person name="Weitz H."/>
            <person name="Taylor A."/>
            <person name="Grigoriev I.V."/>
            <person name="Nagy L.G."/>
            <person name="Martin F."/>
            <person name="Kauserud H."/>
        </authorList>
    </citation>
    <scope>NUCLEOTIDE SEQUENCE</scope>
    <source>
        <strain evidence="2">CBHHK182m</strain>
    </source>
</reference>
<keyword evidence="3" id="KW-1185">Reference proteome</keyword>
<proteinExistence type="predicted"/>
<feature type="region of interest" description="Disordered" evidence="1">
    <location>
        <begin position="228"/>
        <end position="267"/>
    </location>
</feature>
<organism evidence="2 3">
    <name type="scientific">Mycena metata</name>
    <dbReference type="NCBI Taxonomy" id="1033252"/>
    <lineage>
        <taxon>Eukaryota</taxon>
        <taxon>Fungi</taxon>
        <taxon>Dikarya</taxon>
        <taxon>Basidiomycota</taxon>
        <taxon>Agaricomycotina</taxon>
        <taxon>Agaricomycetes</taxon>
        <taxon>Agaricomycetidae</taxon>
        <taxon>Agaricales</taxon>
        <taxon>Marasmiineae</taxon>
        <taxon>Mycenaceae</taxon>
        <taxon>Mycena</taxon>
    </lineage>
</organism>
<comment type="caution">
    <text evidence="2">The sequence shown here is derived from an EMBL/GenBank/DDBJ whole genome shotgun (WGS) entry which is preliminary data.</text>
</comment>
<dbReference type="AlphaFoldDB" id="A0AAD7H937"/>
<dbReference type="EMBL" id="JARKIB010000307">
    <property type="protein sequence ID" value="KAJ7715455.1"/>
    <property type="molecule type" value="Genomic_DNA"/>
</dbReference>
<accession>A0AAD7H937</accession>
<sequence length="406" mass="45728">MYTETLEQLQQDYLASLSSRLVHHISLFPSFSLLINLKKLENPMKAQSQLNGDPGRSDHRRPRPVGWKIQHPRDPREDFPGKPETGFCTQLLILPNPWRENIRTCQTTEDSMGKSTAQRHSSAKAEQSPSQGTTCGFLSEVKVGVSLCFHNLSNHTIKIVIGNFVLPPSFNPSALICHNLKSSHWLNHRRKREGVLYNLHTIELSERLRGKKERWDRSRAVSAGYNLKSSHWSNHPRSGNVIAKKNDPDGRETNHKVPHLRPGYSRPDGCLNSDVRASYTPNASDKTLTVKTSAAAHLRDAVQLNDLLLFFCAQQRNNNQRKTINTLEKDRWQGLGCTVAVARASGCDISTYCTSSRSIEIQVTKIWADEDSAIGESNNLTLTQNFIDDILQLENMMLGGNVDLEE</sequence>